<protein>
    <recommendedName>
        <fullName evidence="4">Peptidase inhibitor family I36</fullName>
    </recommendedName>
</protein>
<organism evidence="2 3">
    <name type="scientific">Actinomadura litoris</name>
    <dbReference type="NCBI Taxonomy" id="2678616"/>
    <lineage>
        <taxon>Bacteria</taxon>
        <taxon>Bacillati</taxon>
        <taxon>Actinomycetota</taxon>
        <taxon>Actinomycetes</taxon>
        <taxon>Streptosporangiales</taxon>
        <taxon>Thermomonosporaceae</taxon>
        <taxon>Actinomadura</taxon>
    </lineage>
</organism>
<feature type="compositionally biased region" description="Polar residues" evidence="1">
    <location>
        <begin position="21"/>
        <end position="35"/>
    </location>
</feature>
<dbReference type="AlphaFoldDB" id="A0A7K1LBF3"/>
<evidence type="ECO:0000256" key="1">
    <source>
        <dbReference type="SAM" id="MobiDB-lite"/>
    </source>
</evidence>
<dbReference type="EMBL" id="WOFH01000016">
    <property type="protein sequence ID" value="MUN41757.1"/>
    <property type="molecule type" value="Genomic_DNA"/>
</dbReference>
<gene>
    <name evidence="2" type="ORF">GNZ18_35005</name>
</gene>
<proteinExistence type="predicted"/>
<evidence type="ECO:0000313" key="2">
    <source>
        <dbReference type="EMBL" id="MUN41757.1"/>
    </source>
</evidence>
<feature type="region of interest" description="Disordered" evidence="1">
    <location>
        <begin position="1"/>
        <end position="35"/>
    </location>
</feature>
<keyword evidence="3" id="KW-1185">Reference proteome</keyword>
<accession>A0A7K1LBF3</accession>
<sequence length="146" mass="15748">MSTGTAYAQDSAARADGTRVTAPTHQTTVLNSGNDNASVDGVGQCAINQSKDCWAWIDKQNGTPCPSGHFCIYTNVWANEGGKVFSLYRCRDFTLRRWNGEGLYHNSNTGGAHGYLKGSGRNVLKDVAPGESGPYDFGPVYYVRAC</sequence>
<name>A0A7K1LBF3_9ACTN</name>
<evidence type="ECO:0000313" key="3">
    <source>
        <dbReference type="Proteomes" id="UP000432015"/>
    </source>
</evidence>
<dbReference type="Proteomes" id="UP000432015">
    <property type="component" value="Unassembled WGS sequence"/>
</dbReference>
<dbReference type="RefSeq" id="WP_156220955.1">
    <property type="nucleotide sequence ID" value="NZ_WOFH01000016.1"/>
</dbReference>
<evidence type="ECO:0008006" key="4">
    <source>
        <dbReference type="Google" id="ProtNLM"/>
    </source>
</evidence>
<comment type="caution">
    <text evidence="2">The sequence shown here is derived from an EMBL/GenBank/DDBJ whole genome shotgun (WGS) entry which is preliminary data.</text>
</comment>
<reference evidence="2 3" key="1">
    <citation type="submission" date="2019-11" db="EMBL/GenBank/DDBJ databases">
        <authorList>
            <person name="Cao P."/>
        </authorList>
    </citation>
    <scope>NUCLEOTIDE SEQUENCE [LARGE SCALE GENOMIC DNA]</scope>
    <source>
        <strain evidence="2 3">NEAU-AAG5</strain>
    </source>
</reference>